<dbReference type="EMBL" id="KY684083">
    <property type="protein sequence ID" value="ARF08459.1"/>
    <property type="molecule type" value="Genomic_DNA"/>
</dbReference>
<accession>A0A1V0S9T6</accession>
<proteinExistence type="predicted"/>
<sequence>MIFIQMCQICVDIIREKLLKNQFVNYSLISQLSEYFKDYIDNSNPMDFRNNKMLLNDINHNNKLFSGTL</sequence>
<organism evidence="1">
    <name type="scientific">Catovirus CTV1</name>
    <dbReference type="NCBI Taxonomy" id="1977631"/>
    <lineage>
        <taxon>Viruses</taxon>
        <taxon>Varidnaviria</taxon>
        <taxon>Bamfordvirae</taxon>
        <taxon>Nucleocytoviricota</taxon>
        <taxon>Megaviricetes</taxon>
        <taxon>Imitervirales</taxon>
        <taxon>Mimiviridae</taxon>
        <taxon>Klosneuvirinae</taxon>
        <taxon>Catovirus</taxon>
    </lineage>
</organism>
<protein>
    <submittedName>
        <fullName evidence="1">Uncharacterized protein</fullName>
    </submittedName>
</protein>
<reference evidence="1" key="1">
    <citation type="journal article" date="2017" name="Science">
        <title>Giant viruses with an expanded complement of translation system components.</title>
        <authorList>
            <person name="Schulz F."/>
            <person name="Yutin N."/>
            <person name="Ivanova N.N."/>
            <person name="Ortega D.R."/>
            <person name="Lee T.K."/>
            <person name="Vierheilig J."/>
            <person name="Daims H."/>
            <person name="Horn M."/>
            <person name="Wagner M."/>
            <person name="Jensen G.J."/>
            <person name="Kyrpides N.C."/>
            <person name="Koonin E.V."/>
            <person name="Woyke T."/>
        </authorList>
    </citation>
    <scope>NUCLEOTIDE SEQUENCE</scope>
    <source>
        <strain evidence="1">CTV1</strain>
    </source>
</reference>
<name>A0A1V0S9T6_9VIRU</name>
<evidence type="ECO:0000313" key="1">
    <source>
        <dbReference type="EMBL" id="ARF08459.1"/>
    </source>
</evidence>
<gene>
    <name evidence="1" type="ORF">Catovirus_1_509</name>
</gene>